<dbReference type="RefSeq" id="WP_280518632.1">
    <property type="nucleotide sequence ID" value="NZ_JALIRM010000010.1"/>
</dbReference>
<comment type="caution">
    <text evidence="1">The sequence shown here is derived from an EMBL/GenBank/DDBJ whole genome shotgun (WGS) entry which is preliminary data.</text>
</comment>
<keyword evidence="2" id="KW-1185">Reference proteome</keyword>
<accession>A0ABU0D6E6</accession>
<evidence type="ECO:0000313" key="2">
    <source>
        <dbReference type="Proteomes" id="UP001232343"/>
    </source>
</evidence>
<gene>
    <name evidence="1" type="ORF">J2S14_002785</name>
</gene>
<name>A0ABU0D6E6_9BACI</name>
<sequence length="44" mass="5267">MEFIILILVIVITISCWSLELKMKEANEQRKEIIELLKELNHKN</sequence>
<organism evidence="1 2">
    <name type="scientific">Lederbergia wuyishanensis</name>
    <dbReference type="NCBI Taxonomy" id="1347903"/>
    <lineage>
        <taxon>Bacteria</taxon>
        <taxon>Bacillati</taxon>
        <taxon>Bacillota</taxon>
        <taxon>Bacilli</taxon>
        <taxon>Bacillales</taxon>
        <taxon>Bacillaceae</taxon>
        <taxon>Lederbergia</taxon>
    </lineage>
</organism>
<reference evidence="1 2" key="1">
    <citation type="submission" date="2023-07" db="EMBL/GenBank/DDBJ databases">
        <title>Genomic Encyclopedia of Type Strains, Phase IV (KMG-IV): sequencing the most valuable type-strain genomes for metagenomic binning, comparative biology and taxonomic classification.</title>
        <authorList>
            <person name="Goeker M."/>
        </authorList>
    </citation>
    <scope>NUCLEOTIDE SEQUENCE [LARGE SCALE GENOMIC DNA]</scope>
    <source>
        <strain evidence="1 2">DSM 27848</strain>
    </source>
</reference>
<dbReference type="Proteomes" id="UP001232343">
    <property type="component" value="Unassembled WGS sequence"/>
</dbReference>
<proteinExistence type="predicted"/>
<evidence type="ECO:0000313" key="1">
    <source>
        <dbReference type="EMBL" id="MDQ0343950.1"/>
    </source>
</evidence>
<protein>
    <submittedName>
        <fullName evidence="1">Uncharacterized protein</fullName>
    </submittedName>
</protein>
<dbReference type="EMBL" id="JAUSUO010000007">
    <property type="protein sequence ID" value="MDQ0343950.1"/>
    <property type="molecule type" value="Genomic_DNA"/>
</dbReference>